<dbReference type="InterPro" id="IPR011051">
    <property type="entry name" value="RmlC_Cupin_sf"/>
</dbReference>
<dbReference type="SUPFAM" id="SSF51182">
    <property type="entry name" value="RmlC-like cupins"/>
    <property type="match status" value="1"/>
</dbReference>
<evidence type="ECO:0000259" key="1">
    <source>
        <dbReference type="Pfam" id="PF07883"/>
    </source>
</evidence>
<dbReference type="Proteomes" id="UP000199031">
    <property type="component" value="Unassembled WGS sequence"/>
</dbReference>
<dbReference type="InterPro" id="IPR025499">
    <property type="entry name" value="KdgF"/>
</dbReference>
<dbReference type="PIRSF" id="PIRSF029883">
    <property type="entry name" value="KdgF"/>
    <property type="match status" value="1"/>
</dbReference>
<dbReference type="InterPro" id="IPR014710">
    <property type="entry name" value="RmlC-like_jellyroll"/>
</dbReference>
<evidence type="ECO:0000313" key="3">
    <source>
        <dbReference type="Proteomes" id="UP000199031"/>
    </source>
</evidence>
<dbReference type="InterPro" id="IPR052535">
    <property type="entry name" value="Bacilysin_H2HPP_isomerase"/>
</dbReference>
<dbReference type="EMBL" id="FOXQ01000010">
    <property type="protein sequence ID" value="SFQ37690.1"/>
    <property type="molecule type" value="Genomic_DNA"/>
</dbReference>
<name>A0A1I5Y0Q2_9BACT</name>
<dbReference type="PANTHER" id="PTHR40112">
    <property type="entry name" value="H2HPP ISOMERASE"/>
    <property type="match status" value="1"/>
</dbReference>
<protein>
    <submittedName>
        <fullName evidence="2">Cupin domain-containing protein</fullName>
    </submittedName>
</protein>
<dbReference type="PANTHER" id="PTHR40112:SF1">
    <property type="entry name" value="H2HPP ISOMERASE"/>
    <property type="match status" value="1"/>
</dbReference>
<dbReference type="InterPro" id="IPR013096">
    <property type="entry name" value="Cupin_2"/>
</dbReference>
<dbReference type="AlphaFoldDB" id="A0A1I5Y0Q2"/>
<dbReference type="Pfam" id="PF07883">
    <property type="entry name" value="Cupin_2"/>
    <property type="match status" value="1"/>
</dbReference>
<dbReference type="Gene3D" id="2.60.120.10">
    <property type="entry name" value="Jelly Rolls"/>
    <property type="match status" value="1"/>
</dbReference>
<reference evidence="2 3" key="1">
    <citation type="submission" date="2016-10" db="EMBL/GenBank/DDBJ databases">
        <authorList>
            <person name="de Groot N.N."/>
        </authorList>
    </citation>
    <scope>NUCLEOTIDE SEQUENCE [LARGE SCALE GENOMIC DNA]</scope>
    <source>
        <strain evidence="2 3">DSM 28286</strain>
    </source>
</reference>
<keyword evidence="3" id="KW-1185">Reference proteome</keyword>
<dbReference type="STRING" id="1465490.SAMN05444277_11066"/>
<gene>
    <name evidence="2" type="ORF">SAMN05444277_11066</name>
</gene>
<organism evidence="2 3">
    <name type="scientific">Parafilimonas terrae</name>
    <dbReference type="NCBI Taxonomy" id="1465490"/>
    <lineage>
        <taxon>Bacteria</taxon>
        <taxon>Pseudomonadati</taxon>
        <taxon>Bacteroidota</taxon>
        <taxon>Chitinophagia</taxon>
        <taxon>Chitinophagales</taxon>
        <taxon>Chitinophagaceae</taxon>
        <taxon>Parafilimonas</taxon>
    </lineage>
</organism>
<accession>A0A1I5Y0Q2</accession>
<evidence type="ECO:0000313" key="2">
    <source>
        <dbReference type="EMBL" id="SFQ37690.1"/>
    </source>
</evidence>
<feature type="domain" description="Cupin type-2" evidence="1">
    <location>
        <begin position="44"/>
        <end position="107"/>
    </location>
</feature>
<sequence length="119" mass="13244">MHYLGLMDSNNFFQLNNNIEWTDAGNGVSRQIFGHNDAIMMVKVKFETGAVGAMHKHPHVQVSYVESGSFELTIDDEVKTLKQGDGYFVPPGILHGCVCKEAGVLIDVFTPAREDFLQQ</sequence>
<proteinExistence type="predicted"/>
<dbReference type="CDD" id="cd02238">
    <property type="entry name" value="cupin_KdgF"/>
    <property type="match status" value="1"/>
</dbReference>